<accession>A0AAN7YAY6</accession>
<name>A0AAN7YAY6_9PEZI</name>
<dbReference type="EMBL" id="JAVRRL010000150">
    <property type="protein sequence ID" value="KAK5105828.1"/>
    <property type="molecule type" value="Genomic_DNA"/>
</dbReference>
<comment type="caution">
    <text evidence="1">The sequence shown here is derived from an EMBL/GenBank/DDBJ whole genome shotgun (WGS) entry which is preliminary data.</text>
</comment>
<dbReference type="AlphaFoldDB" id="A0AAN7YAY6"/>
<dbReference type="Proteomes" id="UP001310890">
    <property type="component" value="Unassembled WGS sequence"/>
</dbReference>
<proteinExistence type="predicted"/>
<dbReference type="Gene3D" id="3.30.40.10">
    <property type="entry name" value="Zinc/RING finger domain, C3HC4 (zinc finger)"/>
    <property type="match status" value="1"/>
</dbReference>
<evidence type="ECO:0008006" key="3">
    <source>
        <dbReference type="Google" id="ProtNLM"/>
    </source>
</evidence>
<protein>
    <recommendedName>
        <fullName evidence="3">RING-type domain-containing protein</fullName>
    </recommendedName>
</protein>
<evidence type="ECO:0000313" key="1">
    <source>
        <dbReference type="EMBL" id="KAK5105828.1"/>
    </source>
</evidence>
<evidence type="ECO:0000313" key="2">
    <source>
        <dbReference type="Proteomes" id="UP001310890"/>
    </source>
</evidence>
<sequence>MASAFSSVEDYMLNGTTGLSQGLLARYQVQGKDIDGTNCPVCDGVFAGLSSSTTDSSDSSDADEAAAHPVLLHLPHASERLHVICEDCLKNWTYVVGNNTCPICRMTLFEQTVLESTIRMRRWAGDGPDHLLALQARLKSMPGIDPELVMGLLHAEDSHDGMDMGEDVSFELAIVAAEALNFVEDMKVSDDMAENDESDGELDGEIDQAPSVEDLVSAAHDVASRVKAGDKFTSDDFEKDLSTSLGNIVDSHTHDGPWWWHDARHAGDELAVRSLLEHRVNLYRAGRLAGFAEWWQKLAAQEMKQTMPVALDRAADGEVVDVSYNFDVEWITTAVRDRFYADFFLRHTRRVGNVMILHPLAMQALLVLGQTMVEDRVRSDTIAPEHLRSLLQTAMKVSGLLPHETCREGCLCHTVRGQEALAFQMVVEDLVTMAVNALMECSPSL</sequence>
<organism evidence="1 2">
    <name type="scientific">Meristemomyces frigidus</name>
    <dbReference type="NCBI Taxonomy" id="1508187"/>
    <lineage>
        <taxon>Eukaryota</taxon>
        <taxon>Fungi</taxon>
        <taxon>Dikarya</taxon>
        <taxon>Ascomycota</taxon>
        <taxon>Pezizomycotina</taxon>
        <taxon>Dothideomycetes</taxon>
        <taxon>Dothideomycetidae</taxon>
        <taxon>Mycosphaerellales</taxon>
        <taxon>Teratosphaeriaceae</taxon>
        <taxon>Meristemomyces</taxon>
    </lineage>
</organism>
<dbReference type="SUPFAM" id="SSF57850">
    <property type="entry name" value="RING/U-box"/>
    <property type="match status" value="1"/>
</dbReference>
<reference evidence="1" key="1">
    <citation type="submission" date="2023-08" db="EMBL/GenBank/DDBJ databases">
        <title>Black Yeasts Isolated from many extreme environments.</title>
        <authorList>
            <person name="Coleine C."/>
            <person name="Stajich J.E."/>
            <person name="Selbmann L."/>
        </authorList>
    </citation>
    <scope>NUCLEOTIDE SEQUENCE</scope>
    <source>
        <strain evidence="1">CCFEE 5401</strain>
    </source>
</reference>
<gene>
    <name evidence="1" type="ORF">LTR62_002108</name>
</gene>
<dbReference type="InterPro" id="IPR013083">
    <property type="entry name" value="Znf_RING/FYVE/PHD"/>
</dbReference>